<name>A0ABW4LMY3_9BACI</name>
<dbReference type="EMBL" id="JBHUEM010000005">
    <property type="protein sequence ID" value="MFD1736266.1"/>
    <property type="molecule type" value="Genomic_DNA"/>
</dbReference>
<organism evidence="5 6">
    <name type="scientific">Bacillus salitolerans</name>
    <dbReference type="NCBI Taxonomy" id="1437434"/>
    <lineage>
        <taxon>Bacteria</taxon>
        <taxon>Bacillati</taxon>
        <taxon>Bacillota</taxon>
        <taxon>Bacilli</taxon>
        <taxon>Bacillales</taxon>
        <taxon>Bacillaceae</taxon>
        <taxon>Bacillus</taxon>
    </lineage>
</organism>
<evidence type="ECO:0000256" key="2">
    <source>
        <dbReference type="ARBA" id="ARBA00022763"/>
    </source>
</evidence>
<dbReference type="RefSeq" id="WP_377927414.1">
    <property type="nucleotide sequence ID" value="NZ_JBHUEM010000005.1"/>
</dbReference>
<dbReference type="Pfam" id="PF04098">
    <property type="entry name" value="Rad52_Rad22"/>
    <property type="match status" value="1"/>
</dbReference>
<evidence type="ECO:0000256" key="1">
    <source>
        <dbReference type="ARBA" id="ARBA00006638"/>
    </source>
</evidence>
<protein>
    <submittedName>
        <fullName evidence="5">Rad52/Rad22 family DNA repair protein</fullName>
    </submittedName>
</protein>
<comment type="similarity">
    <text evidence="1">Belongs to the RAD52 family.</text>
</comment>
<sequence length="343" mass="39148">MTNMQENCTNVAGNLNGVMELLQAPFEAKDVEWRVQRTSNDKKKAAVAPYISNRAIMNRLDQVFGFSNWKNEFYQLSGFGENYGVKCRLWVKINDEWIFKEDGCEFKVSDNNDKVDPIKTAYSNSMKRCAVHLGIGRYLYNLNEQWVPLKDSGQNYQKVNGQPKYWDNPQLPSWALPIGEKQSQKNDQHQETSQKGSKQSSNQGQRGNSQQHSGKQPPKAKEFNREEVLKIIDTHEKIVGLHKNQKYKTAIFTKANPNTRAKEISKGTQEELRAYFKSIKPVSDIVATARKNGISIDKALEYCQIVLPNDEISQVENLYFRLDDGKVAQVIEMIGSESKVKSA</sequence>
<dbReference type="Gene3D" id="3.30.390.80">
    <property type="entry name" value="DNA repair protein Rad52/59/22"/>
    <property type="match status" value="1"/>
</dbReference>
<evidence type="ECO:0000256" key="4">
    <source>
        <dbReference type="SAM" id="MobiDB-lite"/>
    </source>
</evidence>
<dbReference type="InterPro" id="IPR041247">
    <property type="entry name" value="Rad52_fam"/>
</dbReference>
<keyword evidence="6" id="KW-1185">Reference proteome</keyword>
<gene>
    <name evidence="5" type="ORF">ACFSCX_06765</name>
</gene>
<feature type="region of interest" description="Disordered" evidence="4">
    <location>
        <begin position="181"/>
        <end position="223"/>
    </location>
</feature>
<keyword evidence="2" id="KW-0227">DNA damage</keyword>
<feature type="compositionally biased region" description="Low complexity" evidence="4">
    <location>
        <begin position="193"/>
        <end position="214"/>
    </location>
</feature>
<proteinExistence type="inferred from homology"/>
<keyword evidence="3" id="KW-0234">DNA repair</keyword>
<dbReference type="InterPro" id="IPR042525">
    <property type="entry name" value="Rad52_Rad59_Rad22_sf"/>
</dbReference>
<evidence type="ECO:0000313" key="5">
    <source>
        <dbReference type="EMBL" id="MFD1736266.1"/>
    </source>
</evidence>
<accession>A0ABW4LMY3</accession>
<reference evidence="6" key="1">
    <citation type="journal article" date="2019" name="Int. J. Syst. Evol. Microbiol.">
        <title>The Global Catalogue of Microorganisms (GCM) 10K type strain sequencing project: providing services to taxonomists for standard genome sequencing and annotation.</title>
        <authorList>
            <consortium name="The Broad Institute Genomics Platform"/>
            <consortium name="The Broad Institute Genome Sequencing Center for Infectious Disease"/>
            <person name="Wu L."/>
            <person name="Ma J."/>
        </authorList>
    </citation>
    <scope>NUCLEOTIDE SEQUENCE [LARGE SCALE GENOMIC DNA]</scope>
    <source>
        <strain evidence="6">CCUG 49339</strain>
    </source>
</reference>
<feature type="compositionally biased region" description="Basic and acidic residues" evidence="4">
    <location>
        <begin position="182"/>
        <end position="192"/>
    </location>
</feature>
<evidence type="ECO:0000313" key="6">
    <source>
        <dbReference type="Proteomes" id="UP001597214"/>
    </source>
</evidence>
<evidence type="ECO:0000256" key="3">
    <source>
        <dbReference type="ARBA" id="ARBA00023204"/>
    </source>
</evidence>
<dbReference type="Proteomes" id="UP001597214">
    <property type="component" value="Unassembled WGS sequence"/>
</dbReference>
<comment type="caution">
    <text evidence="5">The sequence shown here is derived from an EMBL/GenBank/DDBJ whole genome shotgun (WGS) entry which is preliminary data.</text>
</comment>